<feature type="non-terminal residue" evidence="2">
    <location>
        <position position="128"/>
    </location>
</feature>
<feature type="compositionally biased region" description="Basic and acidic residues" evidence="1">
    <location>
        <begin position="17"/>
        <end position="38"/>
    </location>
</feature>
<proteinExistence type="predicted"/>
<sequence>RPGGSHGRSQDGGGNRGPDRDRGRDSRGGRERPAREQDWDNFFNPDTKIKVEEEDEDSKFGKKGDGKNEPKKEKEKPNFGLSGKLTEETNTFRGVVIKYSEPPEARKPQKIRWRLYPFKGEESLPVMY</sequence>
<name>A0A8J2JCS4_9HEXA</name>
<dbReference type="AlphaFoldDB" id="A0A8J2JCS4"/>
<dbReference type="EMBL" id="CAJVCH010007092">
    <property type="protein sequence ID" value="CAG7659631.1"/>
    <property type="molecule type" value="Genomic_DNA"/>
</dbReference>
<comment type="caution">
    <text evidence="2">The sequence shown here is derived from an EMBL/GenBank/DDBJ whole genome shotgun (WGS) entry which is preliminary data.</text>
</comment>
<reference evidence="2" key="1">
    <citation type="submission" date="2021-06" db="EMBL/GenBank/DDBJ databases">
        <authorList>
            <person name="Hodson N. C."/>
            <person name="Mongue J. A."/>
            <person name="Jaron S. K."/>
        </authorList>
    </citation>
    <scope>NUCLEOTIDE SEQUENCE</scope>
</reference>
<dbReference type="OrthoDB" id="444265at2759"/>
<evidence type="ECO:0000313" key="2">
    <source>
        <dbReference type="EMBL" id="CAG7659631.1"/>
    </source>
</evidence>
<feature type="region of interest" description="Disordered" evidence="1">
    <location>
        <begin position="1"/>
        <end position="86"/>
    </location>
</feature>
<organism evidence="2 3">
    <name type="scientific">Allacma fusca</name>
    <dbReference type="NCBI Taxonomy" id="39272"/>
    <lineage>
        <taxon>Eukaryota</taxon>
        <taxon>Metazoa</taxon>
        <taxon>Ecdysozoa</taxon>
        <taxon>Arthropoda</taxon>
        <taxon>Hexapoda</taxon>
        <taxon>Collembola</taxon>
        <taxon>Symphypleona</taxon>
        <taxon>Sminthuridae</taxon>
        <taxon>Allacma</taxon>
    </lineage>
</organism>
<dbReference type="Proteomes" id="UP000708208">
    <property type="component" value="Unassembled WGS sequence"/>
</dbReference>
<evidence type="ECO:0000256" key="1">
    <source>
        <dbReference type="SAM" id="MobiDB-lite"/>
    </source>
</evidence>
<accession>A0A8J2JCS4</accession>
<evidence type="ECO:0000313" key="3">
    <source>
        <dbReference type="Proteomes" id="UP000708208"/>
    </source>
</evidence>
<feature type="non-terminal residue" evidence="2">
    <location>
        <position position="1"/>
    </location>
</feature>
<protein>
    <submittedName>
        <fullName evidence="2">Uncharacterized protein</fullName>
    </submittedName>
</protein>
<gene>
    <name evidence="2" type="ORF">AFUS01_LOCUS1275</name>
</gene>
<keyword evidence="3" id="KW-1185">Reference proteome</keyword>
<feature type="compositionally biased region" description="Basic and acidic residues" evidence="1">
    <location>
        <begin position="58"/>
        <end position="77"/>
    </location>
</feature>
<feature type="compositionally biased region" description="Gly residues" evidence="1">
    <location>
        <begin position="1"/>
        <end position="16"/>
    </location>
</feature>